<keyword evidence="2" id="KW-1185">Reference proteome</keyword>
<protein>
    <recommendedName>
        <fullName evidence="3">STAS domain-containing protein</fullName>
    </recommendedName>
</protein>
<reference evidence="1 2" key="1">
    <citation type="submission" date="2024-10" db="EMBL/GenBank/DDBJ databases">
        <title>The Natural Products Discovery Center: Release of the First 8490 Sequenced Strains for Exploring Actinobacteria Biosynthetic Diversity.</title>
        <authorList>
            <person name="Kalkreuter E."/>
            <person name="Kautsar S.A."/>
            <person name="Yang D."/>
            <person name="Bader C.D."/>
            <person name="Teijaro C.N."/>
            <person name="Fluegel L."/>
            <person name="Davis C.M."/>
            <person name="Simpson J.R."/>
            <person name="Lauterbach L."/>
            <person name="Steele A.D."/>
            <person name="Gui C."/>
            <person name="Meng S."/>
            <person name="Li G."/>
            <person name="Viehrig K."/>
            <person name="Ye F."/>
            <person name="Su P."/>
            <person name="Kiefer A.F."/>
            <person name="Nichols A."/>
            <person name="Cepeda A.J."/>
            <person name="Yan W."/>
            <person name="Fan B."/>
            <person name="Jiang Y."/>
            <person name="Adhikari A."/>
            <person name="Zheng C.-J."/>
            <person name="Schuster L."/>
            <person name="Cowan T.M."/>
            <person name="Smanski M.J."/>
            <person name="Chevrette M.G."/>
            <person name="De Carvalho L.P.S."/>
            <person name="Shen B."/>
        </authorList>
    </citation>
    <scope>NUCLEOTIDE SEQUENCE [LARGE SCALE GENOMIC DNA]</scope>
    <source>
        <strain evidence="1 2">NPDC012540</strain>
    </source>
</reference>
<organism evidence="1 2">
    <name type="scientific">Streptomyces argenteolus</name>
    <dbReference type="NCBI Taxonomy" id="67274"/>
    <lineage>
        <taxon>Bacteria</taxon>
        <taxon>Bacillati</taxon>
        <taxon>Actinomycetota</taxon>
        <taxon>Actinomycetes</taxon>
        <taxon>Kitasatosporales</taxon>
        <taxon>Streptomycetaceae</taxon>
        <taxon>Streptomyces</taxon>
    </lineage>
</organism>
<accession>A0ABW6XD49</accession>
<dbReference type="Gene3D" id="3.30.750.24">
    <property type="entry name" value="STAS domain"/>
    <property type="match status" value="1"/>
</dbReference>
<evidence type="ECO:0000313" key="2">
    <source>
        <dbReference type="Proteomes" id="UP001602322"/>
    </source>
</evidence>
<comment type="caution">
    <text evidence="1">The sequence shown here is derived from an EMBL/GenBank/DDBJ whole genome shotgun (WGS) entry which is preliminary data.</text>
</comment>
<sequence length="114" mass="12596">MPVMNITTMIEGTTARIVPHTAIDQDTLPLLRATAAALPQWVTEVVWDLHDTPFMDLAGLHLLTDPEPAGRPPRRTAVTGMRPQPQELLRVAAELFPPLRFPRQLPGARPHQAA</sequence>
<proteinExistence type="predicted"/>
<evidence type="ECO:0008006" key="3">
    <source>
        <dbReference type="Google" id="ProtNLM"/>
    </source>
</evidence>
<gene>
    <name evidence="1" type="ORF">ACFY8O_27675</name>
</gene>
<dbReference type="RefSeq" id="WP_387906956.1">
    <property type="nucleotide sequence ID" value="NZ_JBIBEG010000009.1"/>
</dbReference>
<name>A0ABW6XD49_9ACTN</name>
<evidence type="ECO:0000313" key="1">
    <source>
        <dbReference type="EMBL" id="MFF5899685.1"/>
    </source>
</evidence>
<dbReference type="SUPFAM" id="SSF52091">
    <property type="entry name" value="SpoIIaa-like"/>
    <property type="match status" value="1"/>
</dbReference>
<dbReference type="EMBL" id="JBIBEG010000009">
    <property type="protein sequence ID" value="MFF5899685.1"/>
    <property type="molecule type" value="Genomic_DNA"/>
</dbReference>
<dbReference type="InterPro" id="IPR036513">
    <property type="entry name" value="STAS_dom_sf"/>
</dbReference>
<dbReference type="Proteomes" id="UP001602322">
    <property type="component" value="Unassembled WGS sequence"/>
</dbReference>